<name>A0A061ADW2_RHOTO</name>
<evidence type="ECO:0000256" key="1">
    <source>
        <dbReference type="ARBA" id="ARBA00004123"/>
    </source>
</evidence>
<dbReference type="Pfam" id="PF09340">
    <property type="entry name" value="NuA4"/>
    <property type="match status" value="1"/>
</dbReference>
<keyword evidence="4 9" id="KW-0156">Chromatin regulator</keyword>
<evidence type="ECO:0000256" key="9">
    <source>
        <dbReference type="RuleBase" id="RU368022"/>
    </source>
</evidence>
<keyword evidence="8 9" id="KW-0539">Nucleus</keyword>
<accession>A0A061ADW2</accession>
<comment type="subunit">
    <text evidence="9">Component of the NuA4 histone acetyltransferase complex.</text>
</comment>
<reference evidence="11" key="1">
    <citation type="journal article" date="2014" name="Genome Announc.">
        <title>Draft genome sequence of Rhodosporidium toruloides CECT1137, an oleaginous yeast of biotechnological interest.</title>
        <authorList>
            <person name="Morin N."/>
            <person name="Calcas X."/>
            <person name="Devillers H."/>
            <person name="Durrens P."/>
            <person name="Sherman D.J."/>
            <person name="Nicaud J.-M."/>
            <person name="Neuveglise C."/>
        </authorList>
    </citation>
    <scope>NUCLEOTIDE SEQUENCE</scope>
    <source>
        <strain evidence="11">CECT1137</strain>
    </source>
</reference>
<feature type="compositionally biased region" description="Low complexity" evidence="10">
    <location>
        <begin position="1"/>
        <end position="26"/>
    </location>
</feature>
<dbReference type="GO" id="GO:0035267">
    <property type="term" value="C:NuA4 histone acetyltransferase complex"/>
    <property type="evidence" value="ECO:0007669"/>
    <property type="project" value="UniProtKB-UniRule"/>
</dbReference>
<keyword evidence="9" id="KW-0234">DNA repair</keyword>
<dbReference type="GO" id="GO:0005634">
    <property type="term" value="C:nucleus"/>
    <property type="evidence" value="ECO:0007669"/>
    <property type="project" value="UniProtKB-SubCell"/>
</dbReference>
<evidence type="ECO:0000256" key="2">
    <source>
        <dbReference type="ARBA" id="ARBA00010916"/>
    </source>
</evidence>
<keyword evidence="7 9" id="KW-0804">Transcription</keyword>
<evidence type="ECO:0000256" key="3">
    <source>
        <dbReference type="ARBA" id="ARBA00018504"/>
    </source>
</evidence>
<comment type="similarity">
    <text evidence="2 9">Belongs to the EAF6 family.</text>
</comment>
<proteinExistence type="inferred from homology"/>
<dbReference type="EMBL" id="LK052936">
    <property type="protein sequence ID" value="CDR35730.1"/>
    <property type="molecule type" value="Genomic_DNA"/>
</dbReference>
<comment type="subcellular location">
    <subcellularLocation>
        <location evidence="1 9">Nucleus</location>
    </subcellularLocation>
</comment>
<feature type="region of interest" description="Disordered" evidence="10">
    <location>
        <begin position="1"/>
        <end position="45"/>
    </location>
</feature>
<keyword evidence="9" id="KW-0227">DNA damage</keyword>
<organism evidence="11">
    <name type="scientific">Rhodotorula toruloides</name>
    <name type="common">Yeast</name>
    <name type="synonym">Rhodosporidium toruloides</name>
    <dbReference type="NCBI Taxonomy" id="5286"/>
    <lineage>
        <taxon>Eukaryota</taxon>
        <taxon>Fungi</taxon>
        <taxon>Dikarya</taxon>
        <taxon>Basidiomycota</taxon>
        <taxon>Pucciniomycotina</taxon>
        <taxon>Microbotryomycetes</taxon>
        <taxon>Sporidiobolales</taxon>
        <taxon>Sporidiobolaceae</taxon>
        <taxon>Rhodotorula</taxon>
    </lineage>
</organism>
<evidence type="ECO:0000256" key="6">
    <source>
        <dbReference type="ARBA" id="ARBA00023054"/>
    </source>
</evidence>
<dbReference type="PANTHER" id="PTHR13476">
    <property type="entry name" value="CHROMATIN MODIFICATION-RELATED PROTEIN MEAF6"/>
    <property type="match status" value="1"/>
</dbReference>
<gene>
    <name evidence="11" type="ORF">RHTO0S_01e05864g</name>
</gene>
<protein>
    <recommendedName>
        <fullName evidence="3 9">Chromatin modification-related protein EAF6</fullName>
    </recommendedName>
</protein>
<dbReference type="AlphaFoldDB" id="A0A061ADW2"/>
<dbReference type="GO" id="GO:0006325">
    <property type="term" value="P:chromatin organization"/>
    <property type="evidence" value="ECO:0007669"/>
    <property type="project" value="UniProtKB-KW"/>
</dbReference>
<evidence type="ECO:0000256" key="5">
    <source>
        <dbReference type="ARBA" id="ARBA00023015"/>
    </source>
</evidence>
<evidence type="ECO:0000256" key="4">
    <source>
        <dbReference type="ARBA" id="ARBA00022853"/>
    </source>
</evidence>
<keyword evidence="6" id="KW-0175">Coiled coil</keyword>
<sequence length="187" mass="20069">MSTSTATASTSAAPQPDPTSAAAPPTANDPPKQPHPLDGLSPTDLRIKLEQSRKDLRGMLEKKRKIDRDLATLEASIYAFEGSYLSDSLFPSSSTSQSSSAAAAQFGNIIRGYDSYLKAPSSSSGDRKRGGRPGDNAAEKERMFSASSATYQRSIELRSAEHTASASVEPESDEDGASFRRKRSRQH</sequence>
<dbReference type="GO" id="GO:0006281">
    <property type="term" value="P:DNA repair"/>
    <property type="evidence" value="ECO:0007669"/>
    <property type="project" value="UniProtKB-UniRule"/>
</dbReference>
<evidence type="ECO:0000313" key="11">
    <source>
        <dbReference type="EMBL" id="CDR35730.1"/>
    </source>
</evidence>
<dbReference type="InterPro" id="IPR015418">
    <property type="entry name" value="Eaf6"/>
</dbReference>
<dbReference type="OrthoDB" id="440324at2759"/>
<evidence type="ECO:0000256" key="7">
    <source>
        <dbReference type="ARBA" id="ARBA00023163"/>
    </source>
</evidence>
<comment type="function">
    <text evidence="9">Component of the NuA4 histone acetyltransferase complex which is involved in transcriptional activation of selected genes principally by acetylation of nucleosomal histone H4 and H2A. The NuA4 complex is also involved in DNA repair.</text>
</comment>
<evidence type="ECO:0000256" key="10">
    <source>
        <dbReference type="SAM" id="MobiDB-lite"/>
    </source>
</evidence>
<keyword evidence="5 9" id="KW-0805">Transcription regulation</keyword>
<evidence type="ECO:0000256" key="8">
    <source>
        <dbReference type="ARBA" id="ARBA00023242"/>
    </source>
</evidence>
<feature type="region of interest" description="Disordered" evidence="10">
    <location>
        <begin position="115"/>
        <end position="187"/>
    </location>
</feature>